<proteinExistence type="predicted"/>
<dbReference type="Proteomes" id="UP000278653">
    <property type="component" value="Unassembled WGS sequence"/>
</dbReference>
<organism evidence="1 3">
    <name type="scientific">Streptococcus mitis</name>
    <dbReference type="NCBI Taxonomy" id="28037"/>
    <lineage>
        <taxon>Bacteria</taxon>
        <taxon>Bacillati</taxon>
        <taxon>Bacillota</taxon>
        <taxon>Bacilli</taxon>
        <taxon>Lactobacillales</taxon>
        <taxon>Streptococcaceae</taxon>
        <taxon>Streptococcus</taxon>
        <taxon>Streptococcus mitis group</taxon>
    </lineage>
</organism>
<dbReference type="EMBL" id="RJNH01000003">
    <property type="protein sequence ID" value="RSI61768.1"/>
    <property type="molecule type" value="Genomic_DNA"/>
</dbReference>
<protein>
    <recommendedName>
        <fullName evidence="5">LSM domain protein</fullName>
    </recommendedName>
</protein>
<evidence type="ECO:0000313" key="2">
    <source>
        <dbReference type="EMBL" id="RSI61768.1"/>
    </source>
</evidence>
<dbReference type="Proteomes" id="UP000070779">
    <property type="component" value="Unassembled WGS sequence"/>
</dbReference>
<dbReference type="EMBL" id="LQZD01000443">
    <property type="protein sequence ID" value="KXU10721.1"/>
    <property type="molecule type" value="Genomic_DNA"/>
</dbReference>
<evidence type="ECO:0000313" key="3">
    <source>
        <dbReference type="Proteomes" id="UP000070779"/>
    </source>
</evidence>
<dbReference type="PATRIC" id="fig|28037.238.peg.2233"/>
<comment type="caution">
    <text evidence="1">The sequence shown here is derived from an EMBL/GenBank/DDBJ whole genome shotgun (WGS) entry which is preliminary data.</text>
</comment>
<name>A0A139R7H3_STRMT</name>
<accession>A0A139R7H3</accession>
<gene>
    <name evidence="2" type="ORF">D8865_03880</name>
    <name evidence="1" type="ORF">SMIDD22_01891</name>
</gene>
<evidence type="ECO:0000313" key="1">
    <source>
        <dbReference type="EMBL" id="KXU10721.1"/>
    </source>
</evidence>
<evidence type="ECO:0008006" key="5">
    <source>
        <dbReference type="Google" id="ProtNLM"/>
    </source>
</evidence>
<dbReference type="AlphaFoldDB" id="A0A139R7H3"/>
<sequence>MKLWEFNRTDVVITLKNGVVVRGFVQEYCNKDENDEEIDSIGLDIDGTLYEYFEDEILSISVA</sequence>
<reference evidence="2 4" key="2">
    <citation type="submission" date="2018-11" db="EMBL/GenBank/DDBJ databases">
        <title>Species Designations Belie Phenotypic and Genotypic Heterogeneity in Oral Streptococci.</title>
        <authorList>
            <person name="Velsko I."/>
        </authorList>
    </citation>
    <scope>NUCLEOTIDE SEQUENCE [LARGE SCALE GENOMIC DNA]</scope>
    <source>
        <strain evidence="2 4">BCC15</strain>
    </source>
</reference>
<reference evidence="1 3" key="1">
    <citation type="submission" date="2016-01" db="EMBL/GenBank/DDBJ databases">
        <title>Highly variable Streptococcus oralis are common among viridans streptococci isolated from primates.</title>
        <authorList>
            <person name="Denapaite D."/>
            <person name="Rieger M."/>
            <person name="Koendgen S."/>
            <person name="Brueckner R."/>
            <person name="Ochigava I."/>
            <person name="Kappeler P."/>
            <person name="Maetz-Rensing K."/>
            <person name="Leendertz F."/>
            <person name="Hakenbeck R."/>
        </authorList>
    </citation>
    <scope>NUCLEOTIDE SEQUENCE [LARGE SCALE GENOMIC DNA]</scope>
    <source>
        <strain evidence="1 3">DD22</strain>
    </source>
</reference>
<dbReference type="RefSeq" id="WP_061864999.1">
    <property type="nucleotide sequence ID" value="NZ_RJNH01000003.1"/>
</dbReference>
<evidence type="ECO:0000313" key="4">
    <source>
        <dbReference type="Proteomes" id="UP000278653"/>
    </source>
</evidence>